<dbReference type="Proteomes" id="UP001286313">
    <property type="component" value="Unassembled WGS sequence"/>
</dbReference>
<keyword evidence="3" id="KW-1185">Reference proteome</keyword>
<reference evidence="2" key="1">
    <citation type="submission" date="2023-10" db="EMBL/GenBank/DDBJ databases">
        <title>Genome assemblies of two species of porcelain crab, Petrolisthes cinctipes and Petrolisthes manimaculis (Anomura: Porcellanidae).</title>
        <authorList>
            <person name="Angst P."/>
        </authorList>
    </citation>
    <scope>NUCLEOTIDE SEQUENCE</scope>
    <source>
        <strain evidence="2">PB745_01</strain>
        <tissue evidence="2">Gill</tissue>
    </source>
</reference>
<feature type="region of interest" description="Disordered" evidence="1">
    <location>
        <begin position="71"/>
        <end position="141"/>
    </location>
</feature>
<organism evidence="2 3">
    <name type="scientific">Petrolisthes cinctipes</name>
    <name type="common">Flat porcelain crab</name>
    <dbReference type="NCBI Taxonomy" id="88211"/>
    <lineage>
        <taxon>Eukaryota</taxon>
        <taxon>Metazoa</taxon>
        <taxon>Ecdysozoa</taxon>
        <taxon>Arthropoda</taxon>
        <taxon>Crustacea</taxon>
        <taxon>Multicrustacea</taxon>
        <taxon>Malacostraca</taxon>
        <taxon>Eumalacostraca</taxon>
        <taxon>Eucarida</taxon>
        <taxon>Decapoda</taxon>
        <taxon>Pleocyemata</taxon>
        <taxon>Anomura</taxon>
        <taxon>Galatheoidea</taxon>
        <taxon>Porcellanidae</taxon>
        <taxon>Petrolisthes</taxon>
    </lineage>
</organism>
<dbReference type="EMBL" id="JAWQEG010000757">
    <property type="protein sequence ID" value="KAK3885891.1"/>
    <property type="molecule type" value="Genomic_DNA"/>
</dbReference>
<comment type="caution">
    <text evidence="2">The sequence shown here is derived from an EMBL/GenBank/DDBJ whole genome shotgun (WGS) entry which is preliminary data.</text>
</comment>
<evidence type="ECO:0000313" key="3">
    <source>
        <dbReference type="Proteomes" id="UP001286313"/>
    </source>
</evidence>
<accession>A0AAE1KU83</accession>
<evidence type="ECO:0000313" key="2">
    <source>
        <dbReference type="EMBL" id="KAK3885891.1"/>
    </source>
</evidence>
<name>A0AAE1KU83_PETCI</name>
<protein>
    <submittedName>
        <fullName evidence="2">Uncharacterized protein</fullName>
    </submittedName>
</protein>
<proteinExistence type="predicted"/>
<sequence>MKRPTEHPTFLYTPGRVLAKDRSLAWRWFVLANQAMKPSGGWAGSLPSGISVVVVGCVGGEAGARSERCRVGEGSTSLRRGRGDETGVSLRLGRGGVSDDRSRRGRGGGAGTRSRRGHSGEAGVKSRFGHRSGRGRGGETGVSLVGNTVELVLDHCGEDGGVWFRGGERLNGGVREVTWIVR</sequence>
<gene>
    <name evidence="2" type="ORF">Pcinc_009909</name>
</gene>
<dbReference type="AlphaFoldDB" id="A0AAE1KU83"/>
<evidence type="ECO:0000256" key="1">
    <source>
        <dbReference type="SAM" id="MobiDB-lite"/>
    </source>
</evidence>